<evidence type="ECO:0000259" key="1">
    <source>
        <dbReference type="PROSITE" id="PS50883"/>
    </source>
</evidence>
<dbReference type="CDD" id="cd01948">
    <property type="entry name" value="EAL"/>
    <property type="match status" value="1"/>
</dbReference>
<proteinExistence type="predicted"/>
<dbReference type="Pfam" id="PF00563">
    <property type="entry name" value="EAL"/>
    <property type="match status" value="1"/>
</dbReference>
<comment type="caution">
    <text evidence="3">The sequence shown here is derived from an EMBL/GenBank/DDBJ whole genome shotgun (WGS) entry which is preliminary data.</text>
</comment>
<evidence type="ECO:0000313" key="4">
    <source>
        <dbReference type="Proteomes" id="UP000280507"/>
    </source>
</evidence>
<dbReference type="RefSeq" id="WP_123095631.1">
    <property type="nucleotide sequence ID" value="NZ_RIZG01000004.1"/>
</dbReference>
<dbReference type="Pfam" id="PF00990">
    <property type="entry name" value="GGDEF"/>
    <property type="match status" value="1"/>
</dbReference>
<dbReference type="InterPro" id="IPR001633">
    <property type="entry name" value="EAL_dom"/>
</dbReference>
<sequence>MSLNRRLILLLLPIVIFGYGFATFFVYQYQKINIVELEQAKLEQRMLQLQGIFNKEAAIADNLVGLFLEGGYLMSFLASEPSSYRDATLSQSLHKMANQFLTNPSSRVAFALYNGVGQPLFYYERSTDPFATISPSHQSLSLEMINNRSISERQLITEESGSRFISGRLLDRVAFLPFKGRDIRASVQLSFSVQLDQFSAMLSHLEESYMTTAQWSNILNSEKGLSHSIEVFPGYFLTLQPDETIINSPMLAFLIRLMATAVALGSVTYGLLLLLMSRFITSPITKLDKELTEVMFYQKDNISPTFSKSEVGQLSKKFYDLFGQLQANLKHTHQMAVTDTLTSLPNRIRFYEYAKHILMKAEQNNDFVSMVYIDLDNFKFVNDTYGHEAGDELLCSLATDLNGLVSFIQQNNGSCMASRLSGDEFAIVLQHHNAEEVDVLAQSVVELFSSGYQSDNYHFPVSASMGIASYPGDGPTLNELIASADMAMYHAKRSGKNRFEHYSVSIAAEARRMKSIENHLKVVDCDNEFALVYMPYTGVDDQVKGFEVLIRWHSPELGNVDPEEFIPIAEQTGTYAKIDKWVFETAFKKLPEIRAIFGEDCTLSVNISAAELGHRMALEHLVALKKHYGIADGSVEIELTETFAYAESDAVFDVLHGLQEAGFSIVIDDFGAGYTPLLHMIDYPVSKVKLDKVLTTRMTGPEYSKLLKPLIELCHLQGIVVTAEGVENQAQQQFLKEAGCDYFQGYWLSKPIPFEALDAWFARYQTLTFYQDLN</sequence>
<organism evidence="3 4">
    <name type="scientific">Marinomonas hwangdonensis</name>
    <dbReference type="NCBI Taxonomy" id="1053647"/>
    <lineage>
        <taxon>Bacteria</taxon>
        <taxon>Pseudomonadati</taxon>
        <taxon>Pseudomonadota</taxon>
        <taxon>Gammaproteobacteria</taxon>
        <taxon>Oceanospirillales</taxon>
        <taxon>Oceanospirillaceae</taxon>
        <taxon>Marinomonas</taxon>
    </lineage>
</organism>
<dbReference type="PANTHER" id="PTHR44757:SF2">
    <property type="entry name" value="BIOFILM ARCHITECTURE MAINTENANCE PROTEIN MBAA"/>
    <property type="match status" value="1"/>
</dbReference>
<feature type="domain" description="EAL" evidence="1">
    <location>
        <begin position="513"/>
        <end position="765"/>
    </location>
</feature>
<dbReference type="InterPro" id="IPR029787">
    <property type="entry name" value="Nucleotide_cyclase"/>
</dbReference>
<keyword evidence="4" id="KW-1185">Reference proteome</keyword>
<dbReference type="PANTHER" id="PTHR44757">
    <property type="entry name" value="DIGUANYLATE CYCLASE DGCP"/>
    <property type="match status" value="1"/>
</dbReference>
<dbReference type="InterPro" id="IPR000160">
    <property type="entry name" value="GGDEF_dom"/>
</dbReference>
<reference evidence="3 4" key="1">
    <citation type="journal article" date="2012" name="Int. J. Syst. Evol. Microbiol.">
        <title>Marinomonas hwangdonensis sp. nov., isolated from seawater.</title>
        <authorList>
            <person name="Jung Y.T."/>
            <person name="Oh T.K."/>
            <person name="Yoon J.H."/>
        </authorList>
    </citation>
    <scope>NUCLEOTIDE SEQUENCE [LARGE SCALE GENOMIC DNA]</scope>
    <source>
        <strain evidence="3 4">HDW-15</strain>
    </source>
</reference>
<evidence type="ECO:0000313" key="3">
    <source>
        <dbReference type="EMBL" id="RNF51118.1"/>
    </source>
</evidence>
<dbReference type="InterPro" id="IPR043128">
    <property type="entry name" value="Rev_trsase/Diguanyl_cyclase"/>
</dbReference>
<dbReference type="SUPFAM" id="SSF141868">
    <property type="entry name" value="EAL domain-like"/>
    <property type="match status" value="1"/>
</dbReference>
<dbReference type="PROSITE" id="PS50883">
    <property type="entry name" value="EAL"/>
    <property type="match status" value="1"/>
</dbReference>
<accession>A0A3M8Q4T0</accession>
<dbReference type="SMART" id="SM00267">
    <property type="entry name" value="GGDEF"/>
    <property type="match status" value="1"/>
</dbReference>
<dbReference type="EMBL" id="RIZG01000004">
    <property type="protein sequence ID" value="RNF51118.1"/>
    <property type="molecule type" value="Genomic_DNA"/>
</dbReference>
<dbReference type="PROSITE" id="PS50887">
    <property type="entry name" value="GGDEF"/>
    <property type="match status" value="1"/>
</dbReference>
<dbReference type="SUPFAM" id="SSF55073">
    <property type="entry name" value="Nucleotide cyclase"/>
    <property type="match status" value="1"/>
</dbReference>
<evidence type="ECO:0000259" key="2">
    <source>
        <dbReference type="PROSITE" id="PS50887"/>
    </source>
</evidence>
<name>A0A3M8Q4T0_9GAMM</name>
<dbReference type="Gene3D" id="3.30.70.270">
    <property type="match status" value="1"/>
</dbReference>
<dbReference type="CDD" id="cd01949">
    <property type="entry name" value="GGDEF"/>
    <property type="match status" value="1"/>
</dbReference>
<dbReference type="Gene3D" id="3.20.20.450">
    <property type="entry name" value="EAL domain"/>
    <property type="match status" value="1"/>
</dbReference>
<dbReference type="AlphaFoldDB" id="A0A3M8Q4T0"/>
<dbReference type="InterPro" id="IPR052155">
    <property type="entry name" value="Biofilm_reg_signaling"/>
</dbReference>
<dbReference type="OrthoDB" id="8416215at2"/>
<feature type="domain" description="GGDEF" evidence="2">
    <location>
        <begin position="366"/>
        <end position="504"/>
    </location>
</feature>
<dbReference type="Proteomes" id="UP000280507">
    <property type="component" value="Unassembled WGS sequence"/>
</dbReference>
<dbReference type="SMART" id="SM00052">
    <property type="entry name" value="EAL"/>
    <property type="match status" value="1"/>
</dbReference>
<dbReference type="InterPro" id="IPR035919">
    <property type="entry name" value="EAL_sf"/>
</dbReference>
<dbReference type="NCBIfam" id="TIGR00254">
    <property type="entry name" value="GGDEF"/>
    <property type="match status" value="1"/>
</dbReference>
<gene>
    <name evidence="3" type="ORF">EBI00_09180</name>
</gene>
<protein>
    <submittedName>
        <fullName evidence="3">EAL domain-containing protein</fullName>
    </submittedName>
</protein>